<reference evidence="1" key="1">
    <citation type="submission" date="2022-06" db="EMBL/GenBank/DDBJ databases">
        <title>Physiological and biochemical characterization and genomic elucidation of a strain of the genus Ensifer adhaerens M8 that combines arsenic oxidation and chromium reduction.</title>
        <authorList>
            <person name="Li X."/>
            <person name="Yu c."/>
        </authorList>
    </citation>
    <scope>NUCLEOTIDE SEQUENCE</scope>
    <source>
        <strain evidence="1">M8</strain>
        <plasmid evidence="1">pB</plasmid>
    </source>
</reference>
<protein>
    <submittedName>
        <fullName evidence="1">Uncharacterized protein</fullName>
    </submittedName>
</protein>
<gene>
    <name evidence="1" type="ORF">NE863_34750</name>
</gene>
<sequence length="19" mass="2046">MSESLRPGITVNEVADRTA</sequence>
<geneLocation type="plasmid" evidence="1 2">
    <name>pB</name>
</geneLocation>
<accession>A0A9Q9DE44</accession>
<dbReference type="EMBL" id="CP098809">
    <property type="protein sequence ID" value="USJ28358.1"/>
    <property type="molecule type" value="Genomic_DNA"/>
</dbReference>
<keyword evidence="1" id="KW-0614">Plasmid</keyword>
<evidence type="ECO:0000313" key="1">
    <source>
        <dbReference type="EMBL" id="USJ28358.1"/>
    </source>
</evidence>
<dbReference type="AlphaFoldDB" id="A0A9Q9DE44"/>
<name>A0A9Q9DE44_ENSAD</name>
<evidence type="ECO:0000313" key="2">
    <source>
        <dbReference type="Proteomes" id="UP001055460"/>
    </source>
</evidence>
<organism evidence="1 2">
    <name type="scientific">Ensifer adhaerens</name>
    <name type="common">Sinorhizobium morelense</name>
    <dbReference type="NCBI Taxonomy" id="106592"/>
    <lineage>
        <taxon>Bacteria</taxon>
        <taxon>Pseudomonadati</taxon>
        <taxon>Pseudomonadota</taxon>
        <taxon>Alphaproteobacteria</taxon>
        <taxon>Hyphomicrobiales</taxon>
        <taxon>Rhizobiaceae</taxon>
        <taxon>Sinorhizobium/Ensifer group</taxon>
        <taxon>Ensifer</taxon>
    </lineage>
</organism>
<proteinExistence type="predicted"/>
<dbReference type="Proteomes" id="UP001055460">
    <property type="component" value="Plasmid pB"/>
</dbReference>